<keyword evidence="3" id="KW-1185">Reference proteome</keyword>
<feature type="region of interest" description="Disordered" evidence="1">
    <location>
        <begin position="138"/>
        <end position="158"/>
    </location>
</feature>
<comment type="caution">
    <text evidence="2">The sequence shown here is derived from an EMBL/GenBank/DDBJ whole genome shotgun (WGS) entry which is preliminary data.</text>
</comment>
<reference evidence="3" key="1">
    <citation type="journal article" date="2019" name="Int. J. Syst. Evol. Microbiol.">
        <title>The Global Catalogue of Microorganisms (GCM) 10K type strain sequencing project: providing services to taxonomists for standard genome sequencing and annotation.</title>
        <authorList>
            <consortium name="The Broad Institute Genomics Platform"/>
            <consortium name="The Broad Institute Genome Sequencing Center for Infectious Disease"/>
            <person name="Wu L."/>
            <person name="Ma J."/>
        </authorList>
    </citation>
    <scope>NUCLEOTIDE SEQUENCE [LARGE SCALE GENOMIC DNA]</scope>
    <source>
        <strain evidence="3">KCTC 23314</strain>
    </source>
</reference>
<sequence>MRSLVDALHLKTFTRGVDSSCDLPSRMADPRTQAPTPYLLGPSAVPVGGFEWTVLIRTYTMPWEDALLYAEHAAGREATPLLLRQPNQAMPNEREFYRLLDAGGLLITVDFDEGAWTEEELWTQVQESIDDCLEPEDACPPPELDDGPVTAPDMNVPDLTPEERRAFLKAFYGSSPHPDGG</sequence>
<dbReference type="EMBL" id="BMYK01000026">
    <property type="protein sequence ID" value="GHC98520.1"/>
    <property type="molecule type" value="Genomic_DNA"/>
</dbReference>
<organism evidence="2 3">
    <name type="scientific">Pseudorhodoferax aquiterrae</name>
    <dbReference type="NCBI Taxonomy" id="747304"/>
    <lineage>
        <taxon>Bacteria</taxon>
        <taxon>Pseudomonadati</taxon>
        <taxon>Pseudomonadota</taxon>
        <taxon>Betaproteobacteria</taxon>
        <taxon>Burkholderiales</taxon>
        <taxon>Comamonadaceae</taxon>
    </lineage>
</organism>
<proteinExistence type="predicted"/>
<evidence type="ECO:0000256" key="1">
    <source>
        <dbReference type="SAM" id="MobiDB-lite"/>
    </source>
</evidence>
<evidence type="ECO:0000313" key="3">
    <source>
        <dbReference type="Proteomes" id="UP000626210"/>
    </source>
</evidence>
<accession>A0ABQ3G9G9</accession>
<dbReference type="Proteomes" id="UP000626210">
    <property type="component" value="Unassembled WGS sequence"/>
</dbReference>
<evidence type="ECO:0000313" key="2">
    <source>
        <dbReference type="EMBL" id="GHC98520.1"/>
    </source>
</evidence>
<gene>
    <name evidence="2" type="ORF">GCM10007320_54430</name>
</gene>
<name>A0ABQ3G9G9_9BURK</name>
<protein>
    <submittedName>
        <fullName evidence="2">Uncharacterized protein</fullName>
    </submittedName>
</protein>